<protein>
    <submittedName>
        <fullName evidence="1">Uncharacterized protein</fullName>
    </submittedName>
</protein>
<proteinExistence type="predicted"/>
<organism evidence="1 2">
    <name type="scientific">Arctia plantaginis</name>
    <name type="common">Wood tiger moth</name>
    <name type="synonym">Phalaena plantaginis</name>
    <dbReference type="NCBI Taxonomy" id="874455"/>
    <lineage>
        <taxon>Eukaryota</taxon>
        <taxon>Metazoa</taxon>
        <taxon>Ecdysozoa</taxon>
        <taxon>Arthropoda</taxon>
        <taxon>Hexapoda</taxon>
        <taxon>Insecta</taxon>
        <taxon>Pterygota</taxon>
        <taxon>Neoptera</taxon>
        <taxon>Endopterygota</taxon>
        <taxon>Lepidoptera</taxon>
        <taxon>Glossata</taxon>
        <taxon>Ditrysia</taxon>
        <taxon>Noctuoidea</taxon>
        <taxon>Erebidae</taxon>
        <taxon>Arctiinae</taxon>
        <taxon>Arctia</taxon>
    </lineage>
</organism>
<dbReference type="AlphaFoldDB" id="A0A8S1AJX8"/>
<accession>A0A8S1AJX8</accession>
<dbReference type="OrthoDB" id="408631at2759"/>
<sequence>MAELVRLYFDMSFCPQLDLDENPVLKMLVRRPTSTIVAATDMTATFTVSLLPTITMWYLPSHLTIPQRVIYRPIQIPLTTSYRNLGINLVAESQIDQNFALLRSLSMPDGLASTNVSVDTTLWADKKDKEIHYNNGQDRQDSNKVVMRSQQQRETKPEHIAKPRTTLTVVDNESLESDVELINSENLIKTRGQIPLQRFHLLHTSNIPHLLWNEMNDPLKESELHHKISAPNEVVEPVTHVDDSIKNIQYQSTLLKAPKAFYQKNISPLKNTLNFLMEPTITKPLQPQTQHHFVSVQKNTNYNGQIESEDDIKFSDLLPDDHKSKSPDTGLDFTRSSTKDFFVTY</sequence>
<name>A0A8S1AJX8_ARCPL</name>
<evidence type="ECO:0000313" key="2">
    <source>
        <dbReference type="Proteomes" id="UP000494256"/>
    </source>
</evidence>
<evidence type="ECO:0000313" key="1">
    <source>
        <dbReference type="EMBL" id="CAB3247124.1"/>
    </source>
</evidence>
<dbReference type="EMBL" id="CADEBD010000336">
    <property type="protein sequence ID" value="CAB3247124.1"/>
    <property type="molecule type" value="Genomic_DNA"/>
</dbReference>
<gene>
    <name evidence="1" type="ORF">APLA_LOCUS11783</name>
</gene>
<comment type="caution">
    <text evidence="1">The sequence shown here is derived from an EMBL/GenBank/DDBJ whole genome shotgun (WGS) entry which is preliminary data.</text>
</comment>
<reference evidence="1 2" key="1">
    <citation type="submission" date="2020-04" db="EMBL/GenBank/DDBJ databases">
        <authorList>
            <person name="Wallbank WR R."/>
            <person name="Pardo Diaz C."/>
            <person name="Kozak K."/>
            <person name="Martin S."/>
            <person name="Jiggins C."/>
            <person name="Moest M."/>
            <person name="Warren A I."/>
            <person name="Byers J.R.P. K."/>
            <person name="Montejo-Kovacevich G."/>
            <person name="Yen C E."/>
        </authorList>
    </citation>
    <scope>NUCLEOTIDE SEQUENCE [LARGE SCALE GENOMIC DNA]</scope>
</reference>
<dbReference type="Proteomes" id="UP000494256">
    <property type="component" value="Unassembled WGS sequence"/>
</dbReference>